<dbReference type="EMBL" id="SWKR01000002">
    <property type="protein sequence ID" value="TKD51682.1"/>
    <property type="molecule type" value="Genomic_DNA"/>
</dbReference>
<dbReference type="SUPFAM" id="SSF51735">
    <property type="entry name" value="NAD(P)-binding Rossmann-fold domains"/>
    <property type="match status" value="1"/>
</dbReference>
<feature type="region of interest" description="Disordered" evidence="3">
    <location>
        <begin position="231"/>
        <end position="251"/>
    </location>
</feature>
<dbReference type="FunFam" id="3.40.50.720:FF:000084">
    <property type="entry name" value="Short-chain dehydrogenase reductase"/>
    <property type="match status" value="1"/>
</dbReference>
<proteinExistence type="inferred from homology"/>
<accession>A0A4U1L4H9</accession>
<dbReference type="PANTHER" id="PTHR24321:SF8">
    <property type="entry name" value="ESTRADIOL 17-BETA-DEHYDROGENASE 8-RELATED"/>
    <property type="match status" value="1"/>
</dbReference>
<gene>
    <name evidence="4" type="ORF">FBR43_13655</name>
</gene>
<feature type="compositionally biased region" description="Basic and acidic residues" evidence="3">
    <location>
        <begin position="237"/>
        <end position="251"/>
    </location>
</feature>
<evidence type="ECO:0000313" key="4">
    <source>
        <dbReference type="EMBL" id="TKD51682.1"/>
    </source>
</evidence>
<dbReference type="PRINTS" id="PR00081">
    <property type="entry name" value="GDHRDH"/>
</dbReference>
<organism evidence="4 5">
    <name type="scientific">Sphingomonas baiyangensis</name>
    <dbReference type="NCBI Taxonomy" id="2572576"/>
    <lineage>
        <taxon>Bacteria</taxon>
        <taxon>Pseudomonadati</taxon>
        <taxon>Pseudomonadota</taxon>
        <taxon>Alphaproteobacteria</taxon>
        <taxon>Sphingomonadales</taxon>
        <taxon>Sphingomonadaceae</taxon>
        <taxon>Sphingomonas</taxon>
    </lineage>
</organism>
<comment type="caution">
    <text evidence="4">The sequence shown here is derived from an EMBL/GenBank/DDBJ whole genome shotgun (WGS) entry which is preliminary data.</text>
</comment>
<dbReference type="PANTHER" id="PTHR24321">
    <property type="entry name" value="DEHYDROGENASES, SHORT CHAIN"/>
    <property type="match status" value="1"/>
</dbReference>
<dbReference type="InterPro" id="IPR020904">
    <property type="entry name" value="Sc_DH/Rdtase_CS"/>
</dbReference>
<dbReference type="PROSITE" id="PS00061">
    <property type="entry name" value="ADH_SHORT"/>
    <property type="match status" value="1"/>
</dbReference>
<evidence type="ECO:0000256" key="2">
    <source>
        <dbReference type="ARBA" id="ARBA00023002"/>
    </source>
</evidence>
<dbReference type="OrthoDB" id="7432199at2"/>
<name>A0A4U1L4H9_9SPHN</name>
<dbReference type="PRINTS" id="PR00080">
    <property type="entry name" value="SDRFAMILY"/>
</dbReference>
<sequence>MSCRPLPPSDRRSAISPVPQPPRGSGVRGVEEPKGSSVARIAIVTGGAQGIGKGVVEHLLAEGWRVVALDRDREAVQALRREHPGRIVLALVADVAREAAVTRAFARLTKWCAEAGEAPGIDLLVSNAGLADPVIGPIEDASLADWRRWQDSHVTGAFLMVRAAVPLLRQRHGSIALMASTRALQSEPECEGYAAAKGALCAMAHALAVSLGPEIRVNAVLPGWIETGPWQKPSKRQAPEHRAIDREQHPVGRVGEPRDIAATITFLASEGAGFITGQQIVVDGGMTRRMRYAE</sequence>
<protein>
    <submittedName>
        <fullName evidence="4">SDR family oxidoreductase</fullName>
    </submittedName>
</protein>
<keyword evidence="5" id="KW-1185">Reference proteome</keyword>
<feature type="region of interest" description="Disordered" evidence="3">
    <location>
        <begin position="1"/>
        <end position="33"/>
    </location>
</feature>
<dbReference type="AlphaFoldDB" id="A0A4U1L4H9"/>
<dbReference type="InterPro" id="IPR036291">
    <property type="entry name" value="NAD(P)-bd_dom_sf"/>
</dbReference>
<dbReference type="Pfam" id="PF13561">
    <property type="entry name" value="adh_short_C2"/>
    <property type="match status" value="1"/>
</dbReference>
<evidence type="ECO:0000256" key="3">
    <source>
        <dbReference type="SAM" id="MobiDB-lite"/>
    </source>
</evidence>
<dbReference type="GO" id="GO:0016491">
    <property type="term" value="F:oxidoreductase activity"/>
    <property type="evidence" value="ECO:0007669"/>
    <property type="project" value="UniProtKB-KW"/>
</dbReference>
<comment type="similarity">
    <text evidence="1">Belongs to the short-chain dehydrogenases/reductases (SDR) family.</text>
</comment>
<dbReference type="Proteomes" id="UP000309138">
    <property type="component" value="Unassembled WGS sequence"/>
</dbReference>
<reference evidence="4 5" key="1">
    <citation type="submission" date="2019-04" db="EMBL/GenBank/DDBJ databases">
        <authorList>
            <person name="Yang Y."/>
            <person name="Wei D."/>
        </authorList>
    </citation>
    <scope>NUCLEOTIDE SEQUENCE [LARGE SCALE GENOMIC DNA]</scope>
    <source>
        <strain evidence="4 5">L-1-4w-11</strain>
    </source>
</reference>
<evidence type="ECO:0000313" key="5">
    <source>
        <dbReference type="Proteomes" id="UP000309138"/>
    </source>
</evidence>
<evidence type="ECO:0000256" key="1">
    <source>
        <dbReference type="ARBA" id="ARBA00006484"/>
    </source>
</evidence>
<keyword evidence="2" id="KW-0560">Oxidoreductase</keyword>
<dbReference type="Gene3D" id="3.40.50.720">
    <property type="entry name" value="NAD(P)-binding Rossmann-like Domain"/>
    <property type="match status" value="1"/>
</dbReference>
<dbReference type="InterPro" id="IPR002347">
    <property type="entry name" value="SDR_fam"/>
</dbReference>